<dbReference type="PRINTS" id="PR00455">
    <property type="entry name" value="HTHTETR"/>
</dbReference>
<feature type="DNA-binding region" description="H-T-H motif" evidence="4">
    <location>
        <begin position="40"/>
        <end position="59"/>
    </location>
</feature>
<dbReference type="RefSeq" id="WP_167463729.1">
    <property type="nucleotide sequence ID" value="NZ_CP046171.1"/>
</dbReference>
<dbReference type="PANTHER" id="PTHR30055:SF234">
    <property type="entry name" value="HTH-TYPE TRANSCRIPTIONAL REGULATOR BETI"/>
    <property type="match status" value="1"/>
</dbReference>
<dbReference type="InterPro" id="IPR050109">
    <property type="entry name" value="HTH-type_TetR-like_transc_reg"/>
</dbReference>
<dbReference type="PROSITE" id="PS01081">
    <property type="entry name" value="HTH_TETR_1"/>
    <property type="match status" value="1"/>
</dbReference>
<dbReference type="SUPFAM" id="SSF48498">
    <property type="entry name" value="Tetracyclin repressor-like, C-terminal domain"/>
    <property type="match status" value="1"/>
</dbReference>
<dbReference type="EMBL" id="CP046171">
    <property type="protein sequence ID" value="QIS04612.1"/>
    <property type="molecule type" value="Genomic_DNA"/>
</dbReference>
<evidence type="ECO:0000313" key="6">
    <source>
        <dbReference type="EMBL" id="QIS04612.1"/>
    </source>
</evidence>
<dbReference type="InterPro" id="IPR036271">
    <property type="entry name" value="Tet_transcr_reg_TetR-rel_C_sf"/>
</dbReference>
<dbReference type="GO" id="GO:0003700">
    <property type="term" value="F:DNA-binding transcription factor activity"/>
    <property type="evidence" value="ECO:0007669"/>
    <property type="project" value="TreeGrafter"/>
</dbReference>
<evidence type="ECO:0000259" key="5">
    <source>
        <dbReference type="PROSITE" id="PS50977"/>
    </source>
</evidence>
<dbReference type="Gene3D" id="1.10.10.60">
    <property type="entry name" value="Homeodomain-like"/>
    <property type="match status" value="1"/>
</dbReference>
<keyword evidence="1" id="KW-0805">Transcription regulation</keyword>
<organism evidence="6 7">
    <name type="scientific">Nocardia brasiliensis</name>
    <dbReference type="NCBI Taxonomy" id="37326"/>
    <lineage>
        <taxon>Bacteria</taxon>
        <taxon>Bacillati</taxon>
        <taxon>Actinomycetota</taxon>
        <taxon>Actinomycetes</taxon>
        <taxon>Mycobacteriales</taxon>
        <taxon>Nocardiaceae</taxon>
        <taxon>Nocardia</taxon>
    </lineage>
</organism>
<dbReference type="SUPFAM" id="SSF46689">
    <property type="entry name" value="Homeodomain-like"/>
    <property type="match status" value="1"/>
</dbReference>
<dbReference type="AlphaFoldDB" id="A0A6G9XUH9"/>
<protein>
    <submittedName>
        <fullName evidence="6">TetR family transcriptional regulator</fullName>
    </submittedName>
</protein>
<evidence type="ECO:0000313" key="7">
    <source>
        <dbReference type="Proteomes" id="UP000501705"/>
    </source>
</evidence>
<dbReference type="Proteomes" id="UP000501705">
    <property type="component" value="Chromosome"/>
</dbReference>
<evidence type="ECO:0000256" key="2">
    <source>
        <dbReference type="ARBA" id="ARBA00023125"/>
    </source>
</evidence>
<name>A0A6G9XUH9_NOCBR</name>
<dbReference type="Gene3D" id="1.10.357.10">
    <property type="entry name" value="Tetracycline Repressor, domain 2"/>
    <property type="match status" value="1"/>
</dbReference>
<keyword evidence="2 4" id="KW-0238">DNA-binding</keyword>
<keyword evidence="3" id="KW-0804">Transcription</keyword>
<dbReference type="PROSITE" id="PS50977">
    <property type="entry name" value="HTH_TETR_2"/>
    <property type="match status" value="1"/>
</dbReference>
<feature type="domain" description="HTH tetR-type" evidence="5">
    <location>
        <begin position="17"/>
        <end position="77"/>
    </location>
</feature>
<dbReference type="InterPro" id="IPR009057">
    <property type="entry name" value="Homeodomain-like_sf"/>
</dbReference>
<evidence type="ECO:0000256" key="4">
    <source>
        <dbReference type="PROSITE-ProRule" id="PRU00335"/>
    </source>
</evidence>
<gene>
    <name evidence="6" type="ORF">F5X71_21775</name>
</gene>
<dbReference type="InterPro" id="IPR001647">
    <property type="entry name" value="HTH_TetR"/>
</dbReference>
<dbReference type="Pfam" id="PF00440">
    <property type="entry name" value="TetR_N"/>
    <property type="match status" value="1"/>
</dbReference>
<sequence>MRSENGTDGQRKSFIEEARRRQIIAAAVEVISEVGYGSASLARIAERAGISKGVISYHFAGKDDLMTQLVVQLYVSGGEHIGPRVEAAVGLRNKLLAYIESNLDFIDANRTYVAALTDVVWNLRDANGSPKFASADGEREIITPLIDLMAEGQRSGEFGEFDAVAMAKTLRDAIDGAAGRTIREPDFDMGTYAAHVCRLFDLATRKVSNDD</sequence>
<reference evidence="6 7" key="1">
    <citation type="journal article" date="2019" name="ACS Chem. Biol.">
        <title>Identification and Mobilization of a Cryptic Antibiotic Biosynthesis Gene Locus from a Human-Pathogenic Nocardia Isolate.</title>
        <authorList>
            <person name="Herisse M."/>
            <person name="Ishida K."/>
            <person name="Porter J.L."/>
            <person name="Howden B."/>
            <person name="Hertweck C."/>
            <person name="Stinear T.P."/>
            <person name="Pidot S.J."/>
        </authorList>
    </citation>
    <scope>NUCLEOTIDE SEQUENCE [LARGE SCALE GENOMIC DNA]</scope>
    <source>
        <strain evidence="6 7">AUSMDU00024985</strain>
    </source>
</reference>
<proteinExistence type="predicted"/>
<dbReference type="PANTHER" id="PTHR30055">
    <property type="entry name" value="HTH-TYPE TRANSCRIPTIONAL REGULATOR RUTR"/>
    <property type="match status" value="1"/>
</dbReference>
<accession>A0A6G9XUH9</accession>
<evidence type="ECO:0000256" key="1">
    <source>
        <dbReference type="ARBA" id="ARBA00023015"/>
    </source>
</evidence>
<evidence type="ECO:0000256" key="3">
    <source>
        <dbReference type="ARBA" id="ARBA00023163"/>
    </source>
</evidence>
<dbReference type="GO" id="GO:0000976">
    <property type="term" value="F:transcription cis-regulatory region binding"/>
    <property type="evidence" value="ECO:0007669"/>
    <property type="project" value="TreeGrafter"/>
</dbReference>
<dbReference type="InterPro" id="IPR023772">
    <property type="entry name" value="DNA-bd_HTH_TetR-type_CS"/>
</dbReference>